<keyword evidence="3 5" id="KW-0687">Ribonucleoprotein</keyword>
<dbReference type="STRING" id="44742.AXF13_03750"/>
<dbReference type="NCBIfam" id="TIGR01023">
    <property type="entry name" value="rpmG_bact"/>
    <property type="match status" value="1"/>
</dbReference>
<dbReference type="InterPro" id="IPR038584">
    <property type="entry name" value="Ribosomal_bL33_sf"/>
</dbReference>
<dbReference type="GO" id="GO:0005737">
    <property type="term" value="C:cytoplasm"/>
    <property type="evidence" value="ECO:0007669"/>
    <property type="project" value="UniProtKB-ARBA"/>
</dbReference>
<protein>
    <recommendedName>
        <fullName evidence="4 5">Large ribosomal subunit protein bL33</fullName>
    </recommendedName>
</protein>
<organism evidence="6 7">
    <name type="scientific">Desulfovibrio fairfieldensis</name>
    <dbReference type="NCBI Taxonomy" id="44742"/>
    <lineage>
        <taxon>Bacteria</taxon>
        <taxon>Pseudomonadati</taxon>
        <taxon>Thermodesulfobacteriota</taxon>
        <taxon>Desulfovibrionia</taxon>
        <taxon>Desulfovibrionales</taxon>
        <taxon>Desulfovibrionaceae</taxon>
        <taxon>Desulfovibrio</taxon>
    </lineage>
</organism>
<proteinExistence type="inferred from homology"/>
<keyword evidence="2 5" id="KW-0689">Ribosomal protein</keyword>
<dbReference type="KEGG" id="dfi:AXF13_03750"/>
<dbReference type="InterPro" id="IPR018264">
    <property type="entry name" value="Ribosomal_bL33_CS"/>
</dbReference>
<evidence type="ECO:0000256" key="2">
    <source>
        <dbReference type="ARBA" id="ARBA00022980"/>
    </source>
</evidence>
<comment type="similarity">
    <text evidence="1 5">Belongs to the bacterial ribosomal protein bL33 family.</text>
</comment>
<dbReference type="GO" id="GO:0006412">
    <property type="term" value="P:translation"/>
    <property type="evidence" value="ECO:0007669"/>
    <property type="project" value="UniProtKB-UniRule"/>
</dbReference>
<evidence type="ECO:0000256" key="3">
    <source>
        <dbReference type="ARBA" id="ARBA00023274"/>
    </source>
</evidence>
<evidence type="ECO:0000256" key="1">
    <source>
        <dbReference type="ARBA" id="ARBA00007596"/>
    </source>
</evidence>
<dbReference type="GO" id="GO:0005840">
    <property type="term" value="C:ribosome"/>
    <property type="evidence" value="ECO:0007669"/>
    <property type="project" value="UniProtKB-KW"/>
</dbReference>
<name>A0A0X8JIJ8_9BACT</name>
<dbReference type="AlphaFoldDB" id="A0A0X8JIJ8"/>
<dbReference type="EMBL" id="CP014229">
    <property type="protein sequence ID" value="AMD89297.1"/>
    <property type="molecule type" value="Genomic_DNA"/>
</dbReference>
<evidence type="ECO:0000256" key="4">
    <source>
        <dbReference type="ARBA" id="ARBA00035176"/>
    </source>
</evidence>
<accession>A0A0X8JIJ8</accession>
<reference evidence="7" key="1">
    <citation type="submission" date="2016-02" db="EMBL/GenBank/DDBJ databases">
        <authorList>
            <person name="Holder M.E."/>
            <person name="Ajami N.J."/>
            <person name="Petrosino J.F."/>
        </authorList>
    </citation>
    <scope>NUCLEOTIDE SEQUENCE [LARGE SCALE GENOMIC DNA]</scope>
    <source>
        <strain evidence="7">CCUG 45958</strain>
    </source>
</reference>
<sequence>MRVNIILACTECKRRNYSTRKNKKNTTGRLEMKKYCPWDKKHTVHRETR</sequence>
<dbReference type="GO" id="GO:0003735">
    <property type="term" value="F:structural constituent of ribosome"/>
    <property type="evidence" value="ECO:0007669"/>
    <property type="project" value="InterPro"/>
</dbReference>
<evidence type="ECO:0000256" key="5">
    <source>
        <dbReference type="HAMAP-Rule" id="MF_00294"/>
    </source>
</evidence>
<keyword evidence="7" id="KW-1185">Reference proteome</keyword>
<dbReference type="SUPFAM" id="SSF57829">
    <property type="entry name" value="Zn-binding ribosomal proteins"/>
    <property type="match status" value="1"/>
</dbReference>
<evidence type="ECO:0000313" key="6">
    <source>
        <dbReference type="EMBL" id="AMD89297.1"/>
    </source>
</evidence>
<dbReference type="Gene3D" id="2.20.28.120">
    <property type="entry name" value="Ribosomal protein L33"/>
    <property type="match status" value="1"/>
</dbReference>
<dbReference type="Proteomes" id="UP000069241">
    <property type="component" value="Chromosome"/>
</dbReference>
<dbReference type="HAMAP" id="MF_00294">
    <property type="entry name" value="Ribosomal_bL33"/>
    <property type="match status" value="1"/>
</dbReference>
<dbReference type="RefSeq" id="WP_008684737.1">
    <property type="nucleotide sequence ID" value="NZ_CP014229.1"/>
</dbReference>
<dbReference type="NCBIfam" id="NF001764">
    <property type="entry name" value="PRK00504.1"/>
    <property type="match status" value="1"/>
</dbReference>
<dbReference type="PROSITE" id="PS00582">
    <property type="entry name" value="RIBOSOMAL_L33"/>
    <property type="match status" value="1"/>
</dbReference>
<gene>
    <name evidence="5" type="primary">rpmG</name>
    <name evidence="6" type="ORF">AXF13_03750</name>
</gene>
<dbReference type="PANTHER" id="PTHR43168">
    <property type="entry name" value="50S RIBOSOMAL PROTEIN L33, CHLOROPLASTIC"/>
    <property type="match status" value="1"/>
</dbReference>
<dbReference type="PANTHER" id="PTHR43168:SF2">
    <property type="entry name" value="LARGE RIBOSOMAL SUBUNIT PROTEIN BL33C"/>
    <property type="match status" value="1"/>
</dbReference>
<dbReference type="InterPro" id="IPR011332">
    <property type="entry name" value="Ribosomal_zn-bd"/>
</dbReference>
<dbReference type="GO" id="GO:1990904">
    <property type="term" value="C:ribonucleoprotein complex"/>
    <property type="evidence" value="ECO:0007669"/>
    <property type="project" value="UniProtKB-KW"/>
</dbReference>
<dbReference type="Pfam" id="PF00471">
    <property type="entry name" value="Ribosomal_L33"/>
    <property type="match status" value="1"/>
</dbReference>
<dbReference type="InterPro" id="IPR001705">
    <property type="entry name" value="Ribosomal_bL33"/>
</dbReference>
<evidence type="ECO:0000313" key="7">
    <source>
        <dbReference type="Proteomes" id="UP000069241"/>
    </source>
</evidence>
<dbReference type="NCBIfam" id="NF001860">
    <property type="entry name" value="PRK00595.1"/>
    <property type="match status" value="1"/>
</dbReference>